<evidence type="ECO:0008006" key="4">
    <source>
        <dbReference type="Google" id="ProtNLM"/>
    </source>
</evidence>
<dbReference type="Proteomes" id="UP000238762">
    <property type="component" value="Unassembled WGS sequence"/>
</dbReference>
<proteinExistence type="predicted"/>
<organism evidence="2 3">
    <name type="scientific">Merismopedia glauca CCAP 1448/3</name>
    <dbReference type="NCBI Taxonomy" id="1296344"/>
    <lineage>
        <taxon>Bacteria</taxon>
        <taxon>Bacillati</taxon>
        <taxon>Cyanobacteriota</taxon>
        <taxon>Cyanophyceae</taxon>
        <taxon>Synechococcales</taxon>
        <taxon>Merismopediaceae</taxon>
        <taxon>Merismopedia</taxon>
    </lineage>
</organism>
<keyword evidence="3" id="KW-1185">Reference proteome</keyword>
<dbReference type="EMBL" id="PVWJ01000005">
    <property type="protein sequence ID" value="PSB04946.1"/>
    <property type="molecule type" value="Genomic_DNA"/>
</dbReference>
<feature type="region of interest" description="Disordered" evidence="1">
    <location>
        <begin position="1"/>
        <end position="21"/>
    </location>
</feature>
<dbReference type="AlphaFoldDB" id="A0A2T1C9L3"/>
<feature type="compositionally biased region" description="Basic and acidic residues" evidence="1">
    <location>
        <begin position="1"/>
        <end position="15"/>
    </location>
</feature>
<evidence type="ECO:0000313" key="3">
    <source>
        <dbReference type="Proteomes" id="UP000238762"/>
    </source>
</evidence>
<dbReference type="Gene3D" id="3.10.170.10">
    <property type="match status" value="1"/>
</dbReference>
<accession>A0A2T1C9L3</accession>
<reference evidence="2 3" key="1">
    <citation type="submission" date="2018-02" db="EMBL/GenBank/DDBJ databases">
        <authorList>
            <person name="Cohen D.B."/>
            <person name="Kent A.D."/>
        </authorList>
    </citation>
    <scope>NUCLEOTIDE SEQUENCE [LARGE SCALE GENOMIC DNA]</scope>
    <source>
        <strain evidence="2 3">CCAP 1448/3</strain>
    </source>
</reference>
<evidence type="ECO:0000256" key="1">
    <source>
        <dbReference type="SAM" id="MobiDB-lite"/>
    </source>
</evidence>
<protein>
    <recommendedName>
        <fullName evidence="4">Peptidase M4 domain-containing protein</fullName>
    </recommendedName>
</protein>
<reference evidence="2 3" key="2">
    <citation type="submission" date="2018-03" db="EMBL/GenBank/DDBJ databases">
        <title>The ancient ancestry and fast evolution of plastids.</title>
        <authorList>
            <person name="Moore K.R."/>
            <person name="Magnabosco C."/>
            <person name="Momper L."/>
            <person name="Gold D.A."/>
            <person name="Bosak T."/>
            <person name="Fournier G.P."/>
        </authorList>
    </citation>
    <scope>NUCLEOTIDE SEQUENCE [LARGE SCALE GENOMIC DNA]</scope>
    <source>
        <strain evidence="2 3">CCAP 1448/3</strain>
    </source>
</reference>
<gene>
    <name evidence="2" type="ORF">C7B64_01600</name>
</gene>
<comment type="caution">
    <text evidence="2">The sequence shown here is derived from an EMBL/GenBank/DDBJ whole genome shotgun (WGS) entry which is preliminary data.</text>
</comment>
<evidence type="ECO:0000313" key="2">
    <source>
        <dbReference type="EMBL" id="PSB04946.1"/>
    </source>
</evidence>
<dbReference type="RefSeq" id="WP_106286914.1">
    <property type="nucleotide sequence ID" value="NZ_CAWNTC010000136.1"/>
</dbReference>
<name>A0A2T1C9L3_9CYAN</name>
<sequence length="415" mass="45994">MATVENKKHVSEKSKQQIADQGKVRAVAEAMVHLPAEVDPPILGSRTRIWKQDPSVTGLNLPRDVYIHGQVNEGPSDSQIVIRGLSPVTPDLNRDFLIDPASDEKAFDAVHTYTIVRQVLTMYQRVLDRKLQWRWNSSTNQEPISVHPQAGRTPNAFYSREEKVLKFFFFKPDSLPAGSPDVYTCRSLDVVAHETGHAILDALKPNWISSSAPAQTGGLHESFGDITSIFTILSQLDLVEYIIAETKADLHGRNILAVLAEQFGLAFGMPNGLRNADNDLKLSEVSNEVHDISQVFTGAIYDILADIFTANRNSRVRDDSVTLYETGQYMAGLVIRAIEKAPDNNAIYADVGKAMLALVKADGHPEYATFIEKHFTLREVLGSQAFAGHPDLSHLGIHPNRRGCCGTMQHPEYQT</sequence>
<dbReference type="SUPFAM" id="SSF55486">
    <property type="entry name" value="Metalloproteases ('zincins'), catalytic domain"/>
    <property type="match status" value="1"/>
</dbReference>
<dbReference type="OrthoDB" id="178184at2"/>
<dbReference type="CDD" id="cd09598">
    <property type="entry name" value="M4_like"/>
    <property type="match status" value="1"/>
</dbReference>